<dbReference type="HOGENOM" id="CLU_1493634_0_0_11"/>
<reference evidence="2" key="1">
    <citation type="submission" date="2011-04" db="EMBL/GenBank/DDBJ databases">
        <title>Complete sequence of Cellvibrio gilvus ATCC 13127.</title>
        <authorList>
            <person name="Lucas S."/>
            <person name="Han J."/>
            <person name="Lapidus A."/>
            <person name="Cheng J.-F."/>
            <person name="Goodwin L."/>
            <person name="Pitluck S."/>
            <person name="Peters L."/>
            <person name="Munk A."/>
            <person name="Detter J.C."/>
            <person name="Han C."/>
            <person name="Tapia R."/>
            <person name="Land M."/>
            <person name="Hauser L."/>
            <person name="Kyrpides N."/>
            <person name="Ivanova N."/>
            <person name="Ovchinnikova G."/>
            <person name="Pagani I."/>
            <person name="Mead D."/>
            <person name="Brumm P."/>
            <person name="Woyke T."/>
        </authorList>
    </citation>
    <scope>NUCLEOTIDE SEQUENCE [LARGE SCALE GENOMIC DNA]</scope>
    <source>
        <strain evidence="2">ATCC 13127 / NRRL B-14078</strain>
    </source>
</reference>
<dbReference type="KEGG" id="cga:Celgi_0255"/>
<dbReference type="Proteomes" id="UP000000485">
    <property type="component" value="Chromosome"/>
</dbReference>
<gene>
    <name evidence="1" type="ordered locus">Celgi_0255</name>
</gene>
<evidence type="ECO:0000313" key="1">
    <source>
        <dbReference type="EMBL" id="AEI10780.1"/>
    </source>
</evidence>
<dbReference type="STRING" id="593907.Celgi_0255"/>
<proteinExistence type="predicted"/>
<dbReference type="RefSeq" id="WP_013882307.1">
    <property type="nucleotide sequence ID" value="NC_015671.1"/>
</dbReference>
<name>F8A417_CELGA</name>
<sequence>MSTETGQAPHLGGTDITVDVLPVVRVDELAVLTLDLAMPDGDGDGVFLASDLSGVPVLKLPALAGLRLLDLGADAVHTVAVDASDRAVTTGTDFITLRPGESMRLQLRLGEFFFPSCATDINRHLKRLPGCRPCTSICTRTGLTSTTTPDAWTSRTSWRPSAVPALPQALSRRTARTRLH</sequence>
<organism evidence="1 2">
    <name type="scientific">Cellulomonas gilvus (strain ATCC 13127 / NRRL B-14078)</name>
    <name type="common">Cellvibrio gilvus</name>
    <dbReference type="NCBI Taxonomy" id="593907"/>
    <lineage>
        <taxon>Bacteria</taxon>
        <taxon>Bacillati</taxon>
        <taxon>Actinomycetota</taxon>
        <taxon>Actinomycetes</taxon>
        <taxon>Micrococcales</taxon>
        <taxon>Cellulomonadaceae</taxon>
        <taxon>Cellulomonas</taxon>
    </lineage>
</organism>
<accession>F8A417</accession>
<keyword evidence="2" id="KW-1185">Reference proteome</keyword>
<dbReference type="EMBL" id="CP002665">
    <property type="protein sequence ID" value="AEI10780.1"/>
    <property type="molecule type" value="Genomic_DNA"/>
</dbReference>
<evidence type="ECO:0000313" key="2">
    <source>
        <dbReference type="Proteomes" id="UP000000485"/>
    </source>
</evidence>
<dbReference type="AlphaFoldDB" id="F8A417"/>
<protein>
    <submittedName>
        <fullName evidence="1">Uncharacterized protein</fullName>
    </submittedName>
</protein>